<name>A0AAD7A2T7_9AGAR</name>
<protein>
    <submittedName>
        <fullName evidence="2">Uncharacterized protein</fullName>
    </submittedName>
</protein>
<dbReference type="EMBL" id="JARIHO010000017">
    <property type="protein sequence ID" value="KAJ7348426.1"/>
    <property type="molecule type" value="Genomic_DNA"/>
</dbReference>
<organism evidence="2 3">
    <name type="scientific">Mycena albidolilacea</name>
    <dbReference type="NCBI Taxonomy" id="1033008"/>
    <lineage>
        <taxon>Eukaryota</taxon>
        <taxon>Fungi</taxon>
        <taxon>Dikarya</taxon>
        <taxon>Basidiomycota</taxon>
        <taxon>Agaricomycotina</taxon>
        <taxon>Agaricomycetes</taxon>
        <taxon>Agaricomycetidae</taxon>
        <taxon>Agaricales</taxon>
        <taxon>Marasmiineae</taxon>
        <taxon>Mycenaceae</taxon>
        <taxon>Mycena</taxon>
    </lineage>
</organism>
<evidence type="ECO:0000313" key="3">
    <source>
        <dbReference type="Proteomes" id="UP001218218"/>
    </source>
</evidence>
<accession>A0AAD7A2T7</accession>
<evidence type="ECO:0000256" key="1">
    <source>
        <dbReference type="SAM" id="MobiDB-lite"/>
    </source>
</evidence>
<evidence type="ECO:0000313" key="2">
    <source>
        <dbReference type="EMBL" id="KAJ7348426.1"/>
    </source>
</evidence>
<comment type="caution">
    <text evidence="2">The sequence shown here is derived from an EMBL/GenBank/DDBJ whole genome shotgun (WGS) entry which is preliminary data.</text>
</comment>
<dbReference type="AlphaFoldDB" id="A0AAD7A2T7"/>
<dbReference type="Proteomes" id="UP001218218">
    <property type="component" value="Unassembled WGS sequence"/>
</dbReference>
<gene>
    <name evidence="2" type="ORF">DFH08DRAFT_808164</name>
</gene>
<keyword evidence="3" id="KW-1185">Reference proteome</keyword>
<feature type="region of interest" description="Disordered" evidence="1">
    <location>
        <begin position="48"/>
        <end position="134"/>
    </location>
</feature>
<sequence length="232" mass="25463">MPYCPCRKKTVSKRMCLNHLLGNGHQLLKIHQQSVNLTSCLFGNLRKKKHRSDDIDSGEDSNPPQKAGRYDSPSGAQADAPPTPPSVEPGSAPDMDLNLEAEPPPVLPTTRPRIVTVDSDDSVGSSDAKGGADGLIFEGEDEDLDPELDQDALERTALTVGELLKGELASEAYGHFVRGRMLWAEADQRMSFNSIFHCANGSLNSLNFAMRNSHTFGVKLWPFKRLLKVHEL</sequence>
<proteinExistence type="predicted"/>
<reference evidence="2" key="1">
    <citation type="submission" date="2023-03" db="EMBL/GenBank/DDBJ databases">
        <title>Massive genome expansion in bonnet fungi (Mycena s.s.) driven by repeated elements and novel gene families across ecological guilds.</title>
        <authorList>
            <consortium name="Lawrence Berkeley National Laboratory"/>
            <person name="Harder C.B."/>
            <person name="Miyauchi S."/>
            <person name="Viragh M."/>
            <person name="Kuo A."/>
            <person name="Thoen E."/>
            <person name="Andreopoulos B."/>
            <person name="Lu D."/>
            <person name="Skrede I."/>
            <person name="Drula E."/>
            <person name="Henrissat B."/>
            <person name="Morin E."/>
            <person name="Kohler A."/>
            <person name="Barry K."/>
            <person name="LaButti K."/>
            <person name="Morin E."/>
            <person name="Salamov A."/>
            <person name="Lipzen A."/>
            <person name="Mereny Z."/>
            <person name="Hegedus B."/>
            <person name="Baldrian P."/>
            <person name="Stursova M."/>
            <person name="Weitz H."/>
            <person name="Taylor A."/>
            <person name="Grigoriev I.V."/>
            <person name="Nagy L.G."/>
            <person name="Martin F."/>
            <person name="Kauserud H."/>
        </authorList>
    </citation>
    <scope>NUCLEOTIDE SEQUENCE</scope>
    <source>
        <strain evidence="2">CBHHK002</strain>
    </source>
</reference>